<evidence type="ECO:0008006" key="5">
    <source>
        <dbReference type="Google" id="ProtNLM"/>
    </source>
</evidence>
<dbReference type="Proteomes" id="UP000030765">
    <property type="component" value="Unassembled WGS sequence"/>
</dbReference>
<organism evidence="2">
    <name type="scientific">Anopheles sinensis</name>
    <name type="common">Mosquito</name>
    <dbReference type="NCBI Taxonomy" id="74873"/>
    <lineage>
        <taxon>Eukaryota</taxon>
        <taxon>Metazoa</taxon>
        <taxon>Ecdysozoa</taxon>
        <taxon>Arthropoda</taxon>
        <taxon>Hexapoda</taxon>
        <taxon>Insecta</taxon>
        <taxon>Pterygota</taxon>
        <taxon>Neoptera</taxon>
        <taxon>Endopterygota</taxon>
        <taxon>Diptera</taxon>
        <taxon>Nematocera</taxon>
        <taxon>Culicoidea</taxon>
        <taxon>Culicidae</taxon>
        <taxon>Anophelinae</taxon>
        <taxon>Anopheles</taxon>
    </lineage>
</organism>
<dbReference type="EMBL" id="ATLV01021910">
    <property type="status" value="NOT_ANNOTATED_CDS"/>
    <property type="molecule type" value="Genomic_DNA"/>
</dbReference>
<feature type="signal peptide" evidence="1">
    <location>
        <begin position="1"/>
        <end position="22"/>
    </location>
</feature>
<evidence type="ECO:0000313" key="3">
    <source>
        <dbReference type="EnsemblMetazoa" id="ASIC014988-PA"/>
    </source>
</evidence>
<protein>
    <recommendedName>
        <fullName evidence="5">Secreted protein</fullName>
    </recommendedName>
</protein>
<keyword evidence="4" id="KW-1185">Reference proteome</keyword>
<evidence type="ECO:0000313" key="2">
    <source>
        <dbReference type="EMBL" id="KFB46979.1"/>
    </source>
</evidence>
<dbReference type="VEuPathDB" id="VectorBase:ASIC014988"/>
<dbReference type="EnsemblMetazoa" id="ASIC014988-RA">
    <property type="protein sequence ID" value="ASIC014988-PA"/>
    <property type="gene ID" value="ASIC014988"/>
</dbReference>
<reference evidence="3" key="2">
    <citation type="submission" date="2020-05" db="UniProtKB">
        <authorList>
            <consortium name="EnsemblMetazoa"/>
        </authorList>
    </citation>
    <scope>IDENTIFICATION</scope>
</reference>
<evidence type="ECO:0000313" key="4">
    <source>
        <dbReference type="Proteomes" id="UP000030765"/>
    </source>
</evidence>
<dbReference type="AlphaFoldDB" id="A0A084W9T5"/>
<dbReference type="EMBL" id="KE525325">
    <property type="protein sequence ID" value="KFB46979.1"/>
    <property type="molecule type" value="Genomic_DNA"/>
</dbReference>
<gene>
    <name evidence="2" type="ORF">ZHAS_00014988</name>
</gene>
<name>A0A084W9T5_ANOSI</name>
<feature type="chain" id="PRO_5001784555" description="Secreted protein" evidence="1">
    <location>
        <begin position="23"/>
        <end position="108"/>
    </location>
</feature>
<reference evidence="2 4" key="1">
    <citation type="journal article" date="2014" name="BMC Genomics">
        <title>Genome sequence of Anopheles sinensis provides insight into genetics basis of mosquito competence for malaria parasites.</title>
        <authorList>
            <person name="Zhou D."/>
            <person name="Zhang D."/>
            <person name="Ding G."/>
            <person name="Shi L."/>
            <person name="Hou Q."/>
            <person name="Ye Y."/>
            <person name="Xu Y."/>
            <person name="Zhou H."/>
            <person name="Xiong C."/>
            <person name="Li S."/>
            <person name="Yu J."/>
            <person name="Hong S."/>
            <person name="Yu X."/>
            <person name="Zou P."/>
            <person name="Chen C."/>
            <person name="Chang X."/>
            <person name="Wang W."/>
            <person name="Lv Y."/>
            <person name="Sun Y."/>
            <person name="Ma L."/>
            <person name="Shen B."/>
            <person name="Zhu C."/>
        </authorList>
    </citation>
    <scope>NUCLEOTIDE SEQUENCE [LARGE SCALE GENOMIC DNA]</scope>
</reference>
<keyword evidence="1" id="KW-0732">Signal</keyword>
<proteinExistence type="predicted"/>
<accession>A0A084W9T5</accession>
<sequence>MEAGKQLYLLTGFLIRARLSLAFLAPTRVVRPPSHGSVRSGVLYEDLRATPDPTTEVHSARAVHYEINLPTEMNKLSHPRKHFVGKIRPDCGRVDPSPPPRRYVWGNL</sequence>
<evidence type="ECO:0000256" key="1">
    <source>
        <dbReference type="SAM" id="SignalP"/>
    </source>
</evidence>